<dbReference type="Gene3D" id="1.10.510.10">
    <property type="entry name" value="Transferase(Phosphotransferase) domain 1"/>
    <property type="match status" value="1"/>
</dbReference>
<dbReference type="PROSITE" id="PS50011">
    <property type="entry name" value="PROTEIN_KINASE_DOM"/>
    <property type="match status" value="1"/>
</dbReference>
<comment type="catalytic activity">
    <reaction evidence="13">
        <text>L-threonyl-[protein] + ATP = O-phospho-L-threonyl-[protein] + ADP + H(+)</text>
        <dbReference type="Rhea" id="RHEA:46608"/>
        <dbReference type="Rhea" id="RHEA-COMP:11060"/>
        <dbReference type="Rhea" id="RHEA-COMP:11605"/>
        <dbReference type="ChEBI" id="CHEBI:15378"/>
        <dbReference type="ChEBI" id="CHEBI:30013"/>
        <dbReference type="ChEBI" id="CHEBI:30616"/>
        <dbReference type="ChEBI" id="CHEBI:61977"/>
        <dbReference type="ChEBI" id="CHEBI:456216"/>
        <dbReference type="EC" id="2.7.11.1"/>
    </reaction>
</comment>
<sequence>MNFVENIELIKQGAEAKLYKGMYLGKNVIIKERFKKKYRHPILDENIGKERLKAEARGIMRCKVAGILTPTVYLIDPVKRCIVMEFLSGITVKDFVNNSLASSNEQSKNSLSQLTGKIGENLAKMHRENIIHGDLTTSNMIVNGKDIYFIDFGLSFVGNSTEDKGVDLYVLERAILSTHPTASEIFQSIVDSYKKIYPKEAVDILIKYEEVKARGRKRTMVG</sequence>
<evidence type="ECO:0000256" key="5">
    <source>
        <dbReference type="ARBA" id="ARBA00022553"/>
    </source>
</evidence>
<dbReference type="GO" id="GO:0008033">
    <property type="term" value="P:tRNA processing"/>
    <property type="evidence" value="ECO:0007669"/>
    <property type="project" value="UniProtKB-KW"/>
</dbReference>
<name>T1I1Q1_RHOPR</name>
<evidence type="ECO:0000256" key="9">
    <source>
        <dbReference type="ARBA" id="ARBA00022777"/>
    </source>
</evidence>
<accession>T1I1Q1</accession>
<organism evidence="20 21">
    <name type="scientific">Rhodnius prolixus</name>
    <name type="common">Triatomid bug</name>
    <dbReference type="NCBI Taxonomy" id="13249"/>
    <lineage>
        <taxon>Eukaryota</taxon>
        <taxon>Metazoa</taxon>
        <taxon>Ecdysozoa</taxon>
        <taxon>Arthropoda</taxon>
        <taxon>Hexapoda</taxon>
        <taxon>Insecta</taxon>
        <taxon>Pterygota</taxon>
        <taxon>Neoptera</taxon>
        <taxon>Paraneoptera</taxon>
        <taxon>Hemiptera</taxon>
        <taxon>Heteroptera</taxon>
        <taxon>Panheteroptera</taxon>
        <taxon>Cimicomorpha</taxon>
        <taxon>Reduviidae</taxon>
        <taxon>Triatominae</taxon>
        <taxon>Rhodnius</taxon>
    </lineage>
</organism>
<dbReference type="GO" id="GO:0016787">
    <property type="term" value="F:hydrolase activity"/>
    <property type="evidence" value="ECO:0007669"/>
    <property type="project" value="UniProtKB-KW"/>
</dbReference>
<comment type="similarity">
    <text evidence="2">Belongs to the protein kinase superfamily. BUD32 family.</text>
</comment>
<dbReference type="AlphaFoldDB" id="T1I1Q1"/>
<dbReference type="GO" id="GO:0005524">
    <property type="term" value="F:ATP binding"/>
    <property type="evidence" value="ECO:0007669"/>
    <property type="project" value="UniProtKB-KW"/>
</dbReference>
<evidence type="ECO:0000256" key="7">
    <source>
        <dbReference type="ARBA" id="ARBA00022694"/>
    </source>
</evidence>
<keyword evidence="4" id="KW-0723">Serine/threonine-protein kinase</keyword>
<dbReference type="eggNOG" id="KOG3087">
    <property type="taxonomic scope" value="Eukaryota"/>
</dbReference>
<reference evidence="20" key="1">
    <citation type="submission" date="2015-05" db="UniProtKB">
        <authorList>
            <consortium name="EnsemblMetazoa"/>
        </authorList>
    </citation>
    <scope>IDENTIFICATION</scope>
</reference>
<evidence type="ECO:0000256" key="16">
    <source>
        <dbReference type="ARBA" id="ARBA00062157"/>
    </source>
</evidence>
<dbReference type="GO" id="GO:0004674">
    <property type="term" value="F:protein serine/threonine kinase activity"/>
    <property type="evidence" value="ECO:0007669"/>
    <property type="project" value="UniProtKB-KW"/>
</dbReference>
<evidence type="ECO:0000256" key="13">
    <source>
        <dbReference type="ARBA" id="ARBA00047899"/>
    </source>
</evidence>
<evidence type="ECO:0000313" key="21">
    <source>
        <dbReference type="Proteomes" id="UP000015103"/>
    </source>
</evidence>
<dbReference type="InParanoid" id="T1I1Q1"/>
<dbReference type="EC" id="2.7.11.1" evidence="3"/>
<dbReference type="Gene3D" id="3.30.200.20">
    <property type="entry name" value="Phosphorylase Kinase, domain 1"/>
    <property type="match status" value="1"/>
</dbReference>
<dbReference type="SUPFAM" id="SSF56112">
    <property type="entry name" value="Protein kinase-like (PK-like)"/>
    <property type="match status" value="1"/>
</dbReference>
<dbReference type="InterPro" id="IPR000719">
    <property type="entry name" value="Prot_kinase_dom"/>
</dbReference>
<dbReference type="PANTHER" id="PTHR12209">
    <property type="entry name" value="NON-SPECIFIC SERINE/THREONINE PROTEIN KINASE"/>
    <property type="match status" value="1"/>
</dbReference>
<dbReference type="Pfam" id="PF00069">
    <property type="entry name" value="Pkinase"/>
    <property type="match status" value="1"/>
</dbReference>
<keyword evidence="7" id="KW-0819">tRNA processing</keyword>
<dbReference type="NCBIfam" id="NF011463">
    <property type="entry name" value="PRK14879.1-4"/>
    <property type="match status" value="1"/>
</dbReference>
<keyword evidence="12" id="KW-0539">Nucleus</keyword>
<dbReference type="FunCoup" id="T1I1Q1">
    <property type="interactions" value="737"/>
</dbReference>
<dbReference type="HOGENOM" id="CLU_063953_0_0_1"/>
<keyword evidence="21" id="KW-1185">Reference proteome</keyword>
<dbReference type="GO" id="GO:0070525">
    <property type="term" value="P:tRNA threonylcarbamoyladenosine metabolic process"/>
    <property type="evidence" value="ECO:0007669"/>
    <property type="project" value="TreeGrafter"/>
</dbReference>
<dbReference type="EMBL" id="ACPB03014712">
    <property type="status" value="NOT_ANNOTATED_CDS"/>
    <property type="molecule type" value="Genomic_DNA"/>
</dbReference>
<dbReference type="OMA" id="HKLYMEY"/>
<dbReference type="EnsemblMetazoa" id="RPRC010221-RA">
    <property type="protein sequence ID" value="RPRC010221-PA"/>
    <property type="gene ID" value="RPRC010221"/>
</dbReference>
<proteinExistence type="inferred from homology"/>
<dbReference type="PROSITE" id="PS00109">
    <property type="entry name" value="PROTEIN_KINASE_TYR"/>
    <property type="match status" value="1"/>
</dbReference>
<keyword evidence="6" id="KW-0808">Transferase</keyword>
<dbReference type="InterPro" id="IPR008266">
    <property type="entry name" value="Tyr_kinase_AS"/>
</dbReference>
<dbReference type="VEuPathDB" id="VectorBase:RPRC010221"/>
<keyword evidence="8" id="KW-0547">Nucleotide-binding</keyword>
<evidence type="ECO:0000256" key="2">
    <source>
        <dbReference type="ARBA" id="ARBA00010630"/>
    </source>
</evidence>
<dbReference type="NCBIfam" id="TIGR03724">
    <property type="entry name" value="arch_bud32"/>
    <property type="match status" value="1"/>
</dbReference>
<evidence type="ECO:0000256" key="19">
    <source>
        <dbReference type="ARBA" id="ARBA00081359"/>
    </source>
</evidence>
<evidence type="ECO:0000256" key="18">
    <source>
        <dbReference type="ARBA" id="ARBA00080585"/>
    </source>
</evidence>
<dbReference type="FunFam" id="3.30.200.20:FF:000201">
    <property type="entry name" value="TP53-regulating kinase isoform X1"/>
    <property type="match status" value="1"/>
</dbReference>
<dbReference type="FunFam" id="1.10.510.10:FF:000323">
    <property type="entry name" value="TP53-regulating kinase, putative"/>
    <property type="match status" value="1"/>
</dbReference>
<evidence type="ECO:0000256" key="4">
    <source>
        <dbReference type="ARBA" id="ARBA00022527"/>
    </source>
</evidence>
<evidence type="ECO:0000256" key="3">
    <source>
        <dbReference type="ARBA" id="ARBA00012513"/>
    </source>
</evidence>
<evidence type="ECO:0000256" key="11">
    <source>
        <dbReference type="ARBA" id="ARBA00022840"/>
    </source>
</evidence>
<keyword evidence="9" id="KW-0418">Kinase</keyword>
<dbReference type="PANTHER" id="PTHR12209:SF0">
    <property type="entry name" value="EKC_KEOPS COMPLEX SUBUNIT TP53RK"/>
    <property type="match status" value="1"/>
</dbReference>
<comment type="subunit">
    <text evidence="16">Component of the EKC/KEOPS complex composed of at least GON7, TP53RK, TPRKB, OSGEP and LAGE3; the whole complex dimerizes.</text>
</comment>
<evidence type="ECO:0000256" key="1">
    <source>
        <dbReference type="ARBA" id="ARBA00004123"/>
    </source>
</evidence>
<keyword evidence="5" id="KW-0597">Phosphoprotein</keyword>
<evidence type="ECO:0000256" key="12">
    <source>
        <dbReference type="ARBA" id="ARBA00023242"/>
    </source>
</evidence>
<evidence type="ECO:0000256" key="14">
    <source>
        <dbReference type="ARBA" id="ARBA00048679"/>
    </source>
</evidence>
<evidence type="ECO:0000256" key="6">
    <source>
        <dbReference type="ARBA" id="ARBA00022679"/>
    </source>
</evidence>
<dbReference type="GO" id="GO:0000408">
    <property type="term" value="C:EKC/KEOPS complex"/>
    <property type="evidence" value="ECO:0007669"/>
    <property type="project" value="TreeGrafter"/>
</dbReference>
<evidence type="ECO:0000256" key="10">
    <source>
        <dbReference type="ARBA" id="ARBA00022801"/>
    </source>
</evidence>
<dbReference type="Proteomes" id="UP000015103">
    <property type="component" value="Unassembled WGS sequence"/>
</dbReference>
<evidence type="ECO:0000256" key="17">
    <source>
        <dbReference type="ARBA" id="ARBA00079584"/>
    </source>
</evidence>
<evidence type="ECO:0000256" key="8">
    <source>
        <dbReference type="ARBA" id="ARBA00022741"/>
    </source>
</evidence>
<dbReference type="GO" id="GO:0005634">
    <property type="term" value="C:nucleus"/>
    <property type="evidence" value="ECO:0007669"/>
    <property type="project" value="UniProtKB-SubCell"/>
</dbReference>
<dbReference type="STRING" id="13249.T1I1Q1"/>
<comment type="function">
    <text evidence="15">Component of the EKC/KEOPS complex that is required for the formation of a threonylcarbamoyl group on adenosine at position 37 (t(6)A37) in tRNAs that read codons beginning with adenine. The complex is probably involved in the transfer of the threonylcarbamoyl moiety of threonylcarbamoyl-AMP (TC-AMP) to the N6 group of A37. TP53RK has ATPase activity in the context of the EKC/KEOPS complex and likely plays a supporting role to the catalytic subunit OSGEP. Atypical protein kinase that phosphorylates 'Ser-15' of p53/TP53 protein and may therefore participate in its activation.</text>
</comment>
<keyword evidence="11" id="KW-0067">ATP-binding</keyword>
<comment type="catalytic activity">
    <reaction evidence="14">
        <text>L-seryl-[protein] + ATP = O-phospho-L-seryl-[protein] + ADP + H(+)</text>
        <dbReference type="Rhea" id="RHEA:17989"/>
        <dbReference type="Rhea" id="RHEA-COMP:9863"/>
        <dbReference type="Rhea" id="RHEA-COMP:11604"/>
        <dbReference type="ChEBI" id="CHEBI:15378"/>
        <dbReference type="ChEBI" id="CHEBI:29999"/>
        <dbReference type="ChEBI" id="CHEBI:30616"/>
        <dbReference type="ChEBI" id="CHEBI:83421"/>
        <dbReference type="ChEBI" id="CHEBI:456216"/>
        <dbReference type="EC" id="2.7.11.1"/>
    </reaction>
</comment>
<keyword evidence="10" id="KW-0378">Hydrolase</keyword>
<dbReference type="InterPro" id="IPR011009">
    <property type="entry name" value="Kinase-like_dom_sf"/>
</dbReference>
<dbReference type="InterPro" id="IPR022495">
    <property type="entry name" value="Bud32"/>
</dbReference>
<comment type="subcellular location">
    <subcellularLocation>
        <location evidence="1">Nucleus</location>
    </subcellularLocation>
</comment>
<dbReference type="GO" id="GO:0005829">
    <property type="term" value="C:cytosol"/>
    <property type="evidence" value="ECO:0007669"/>
    <property type="project" value="TreeGrafter"/>
</dbReference>
<evidence type="ECO:0000256" key="15">
    <source>
        <dbReference type="ARBA" id="ARBA00056624"/>
    </source>
</evidence>
<protein>
    <recommendedName>
        <fullName evidence="3">non-specific serine/threonine protein kinase</fullName>
        <ecNumber evidence="3">2.7.11.1</ecNumber>
    </recommendedName>
    <alternativeName>
        <fullName evidence="17">Nori-2</fullName>
    </alternativeName>
    <alternativeName>
        <fullName evidence="18">TP53-regulating kinase</fullName>
    </alternativeName>
    <alternativeName>
        <fullName evidence="19">p53-related protein kinase</fullName>
    </alternativeName>
</protein>
<dbReference type="SMART" id="SM00220">
    <property type="entry name" value="S_TKc"/>
    <property type="match status" value="1"/>
</dbReference>
<evidence type="ECO:0000313" key="20">
    <source>
        <dbReference type="EnsemblMetazoa" id="RPRC010221-PA"/>
    </source>
</evidence>